<feature type="region of interest" description="Disordered" evidence="1">
    <location>
        <begin position="1"/>
        <end position="22"/>
    </location>
</feature>
<name>A0A4Z2G162_9TELE</name>
<reference evidence="2 3" key="1">
    <citation type="submission" date="2019-03" db="EMBL/GenBank/DDBJ databases">
        <title>First draft genome of Liparis tanakae, snailfish: a comprehensive survey of snailfish specific genes.</title>
        <authorList>
            <person name="Kim W."/>
            <person name="Song I."/>
            <person name="Jeong J.-H."/>
            <person name="Kim D."/>
            <person name="Kim S."/>
            <person name="Ryu S."/>
            <person name="Song J.Y."/>
            <person name="Lee S.K."/>
        </authorList>
    </citation>
    <scope>NUCLEOTIDE SEQUENCE [LARGE SCALE GENOMIC DNA]</scope>
    <source>
        <tissue evidence="2">Muscle</tissue>
    </source>
</reference>
<feature type="compositionally biased region" description="Polar residues" evidence="1">
    <location>
        <begin position="8"/>
        <end position="19"/>
    </location>
</feature>
<protein>
    <submittedName>
        <fullName evidence="2">Uncharacterized protein</fullName>
    </submittedName>
</protein>
<dbReference type="EMBL" id="SRLO01000782">
    <property type="protein sequence ID" value="TNN46584.1"/>
    <property type="molecule type" value="Genomic_DNA"/>
</dbReference>
<accession>A0A4Z2G162</accession>
<evidence type="ECO:0000313" key="2">
    <source>
        <dbReference type="EMBL" id="TNN46584.1"/>
    </source>
</evidence>
<sequence>MRRRDSRNYSGKTNDPMRNTRSRHEFPVCVSLIQEAELVAHSEGGSDCASGPGGARSPIRGRRRDRPDCKSDVLAAAVGAEPVVSSARV</sequence>
<evidence type="ECO:0000256" key="1">
    <source>
        <dbReference type="SAM" id="MobiDB-lite"/>
    </source>
</evidence>
<evidence type="ECO:0000313" key="3">
    <source>
        <dbReference type="Proteomes" id="UP000314294"/>
    </source>
</evidence>
<comment type="caution">
    <text evidence="2">The sequence shown here is derived from an EMBL/GenBank/DDBJ whole genome shotgun (WGS) entry which is preliminary data.</text>
</comment>
<gene>
    <name evidence="2" type="ORF">EYF80_043213</name>
</gene>
<dbReference type="AlphaFoldDB" id="A0A4Z2G162"/>
<organism evidence="2 3">
    <name type="scientific">Liparis tanakae</name>
    <name type="common">Tanaka's snailfish</name>
    <dbReference type="NCBI Taxonomy" id="230148"/>
    <lineage>
        <taxon>Eukaryota</taxon>
        <taxon>Metazoa</taxon>
        <taxon>Chordata</taxon>
        <taxon>Craniata</taxon>
        <taxon>Vertebrata</taxon>
        <taxon>Euteleostomi</taxon>
        <taxon>Actinopterygii</taxon>
        <taxon>Neopterygii</taxon>
        <taxon>Teleostei</taxon>
        <taxon>Neoteleostei</taxon>
        <taxon>Acanthomorphata</taxon>
        <taxon>Eupercaria</taxon>
        <taxon>Perciformes</taxon>
        <taxon>Cottioidei</taxon>
        <taxon>Cottales</taxon>
        <taxon>Liparidae</taxon>
        <taxon>Liparis</taxon>
    </lineage>
</organism>
<dbReference type="Proteomes" id="UP000314294">
    <property type="component" value="Unassembled WGS sequence"/>
</dbReference>
<feature type="region of interest" description="Disordered" evidence="1">
    <location>
        <begin position="42"/>
        <end position="68"/>
    </location>
</feature>
<proteinExistence type="predicted"/>
<keyword evidence="3" id="KW-1185">Reference proteome</keyword>